<proteinExistence type="predicted"/>
<accession>A0A150MEE6</accession>
<dbReference type="Proteomes" id="UP000075683">
    <property type="component" value="Unassembled WGS sequence"/>
</dbReference>
<protein>
    <submittedName>
        <fullName evidence="1">Uncharacterized protein</fullName>
    </submittedName>
</protein>
<name>A0A150MEE6_9BACI</name>
<reference evidence="1 2" key="1">
    <citation type="submission" date="2016-01" db="EMBL/GenBank/DDBJ databases">
        <title>Draft Genome Sequences of Seven Thermophilic Sporeformers Isolated from Foods.</title>
        <authorList>
            <person name="Berendsen E.M."/>
            <person name="Wells-Bennik M.H."/>
            <person name="Krawcyk A.O."/>
            <person name="De Jong A."/>
            <person name="Holsappel S."/>
            <person name="Eijlander R.T."/>
            <person name="Kuipers O.P."/>
        </authorList>
    </citation>
    <scope>NUCLEOTIDE SEQUENCE [LARGE SCALE GENOMIC DNA]</scope>
    <source>
        <strain evidence="1 2">B4135</strain>
    </source>
</reference>
<sequence length="53" mass="5993">MPIKILPSAKHRSRFIGNRFYRSGKPFLILRGICSPVLLKNDSLLILSLINGK</sequence>
<dbReference type="EMBL" id="LQYT01000009">
    <property type="protein sequence ID" value="KYD22642.1"/>
    <property type="molecule type" value="Genomic_DNA"/>
</dbReference>
<evidence type="ECO:0000313" key="1">
    <source>
        <dbReference type="EMBL" id="KYD22642.1"/>
    </source>
</evidence>
<organism evidence="1 2">
    <name type="scientific">Caldibacillus debilis</name>
    <dbReference type="NCBI Taxonomy" id="301148"/>
    <lineage>
        <taxon>Bacteria</taxon>
        <taxon>Bacillati</taxon>
        <taxon>Bacillota</taxon>
        <taxon>Bacilli</taxon>
        <taxon>Bacillales</taxon>
        <taxon>Bacillaceae</taxon>
        <taxon>Caldibacillus</taxon>
    </lineage>
</organism>
<evidence type="ECO:0000313" key="2">
    <source>
        <dbReference type="Proteomes" id="UP000075683"/>
    </source>
</evidence>
<dbReference type="STRING" id="301148.B4135_1125"/>
<comment type="caution">
    <text evidence="1">The sequence shown here is derived from an EMBL/GenBank/DDBJ whole genome shotgun (WGS) entry which is preliminary data.</text>
</comment>
<gene>
    <name evidence="1" type="ORF">B4135_1125</name>
</gene>
<dbReference type="AlphaFoldDB" id="A0A150MEE6"/>